<keyword evidence="2" id="KW-0285">Flavoprotein</keyword>
<dbReference type="AlphaFoldDB" id="A0A6J6C809"/>
<dbReference type="PANTHER" id="PTHR10578:SF107">
    <property type="entry name" value="2-HYDROXYACID OXIDASE 1"/>
    <property type="match status" value="1"/>
</dbReference>
<dbReference type="InterPro" id="IPR000262">
    <property type="entry name" value="FMN-dep_DH"/>
</dbReference>
<evidence type="ECO:0000313" key="7">
    <source>
        <dbReference type="EMBL" id="CAB4546593.1"/>
    </source>
</evidence>
<dbReference type="GO" id="GO:0016614">
    <property type="term" value="F:oxidoreductase activity, acting on CH-OH group of donors"/>
    <property type="evidence" value="ECO:0007669"/>
    <property type="project" value="UniProtKB-ARBA"/>
</dbReference>
<keyword evidence="4" id="KW-0560">Oxidoreductase</keyword>
<dbReference type="EMBL" id="CAEZSV010000015">
    <property type="protein sequence ID" value="CAB4546593.1"/>
    <property type="molecule type" value="Genomic_DNA"/>
</dbReference>
<evidence type="ECO:0000256" key="4">
    <source>
        <dbReference type="ARBA" id="ARBA00023002"/>
    </source>
</evidence>
<evidence type="ECO:0000259" key="6">
    <source>
        <dbReference type="PROSITE" id="PS51349"/>
    </source>
</evidence>
<dbReference type="InterPro" id="IPR012133">
    <property type="entry name" value="Alpha-hydoxy_acid_DH_FMN"/>
</dbReference>
<dbReference type="Gene3D" id="3.20.20.70">
    <property type="entry name" value="Aldolase class I"/>
    <property type="match status" value="1"/>
</dbReference>
<gene>
    <name evidence="7" type="ORF">UFOPK1506_00154</name>
</gene>
<evidence type="ECO:0000256" key="5">
    <source>
        <dbReference type="ARBA" id="ARBA00024042"/>
    </source>
</evidence>
<dbReference type="InterPro" id="IPR008259">
    <property type="entry name" value="FMN_hydac_DH_AS"/>
</dbReference>
<evidence type="ECO:0000256" key="3">
    <source>
        <dbReference type="ARBA" id="ARBA00022643"/>
    </source>
</evidence>
<dbReference type="InterPro" id="IPR013785">
    <property type="entry name" value="Aldolase_TIM"/>
</dbReference>
<evidence type="ECO:0000256" key="2">
    <source>
        <dbReference type="ARBA" id="ARBA00022630"/>
    </source>
</evidence>
<dbReference type="Pfam" id="PF01070">
    <property type="entry name" value="FMN_dh"/>
    <property type="match status" value="1"/>
</dbReference>
<name>A0A6J6C809_9ZZZZ</name>
<organism evidence="7">
    <name type="scientific">freshwater metagenome</name>
    <dbReference type="NCBI Taxonomy" id="449393"/>
    <lineage>
        <taxon>unclassified sequences</taxon>
        <taxon>metagenomes</taxon>
        <taxon>ecological metagenomes</taxon>
    </lineage>
</organism>
<dbReference type="PROSITE" id="PS00557">
    <property type="entry name" value="FMN_HYDROXY_ACID_DH_1"/>
    <property type="match status" value="1"/>
</dbReference>
<sequence length="414" mass="45836">MEPLKSKRQFPDVPHFLGLIAWKLPTIRRTKEKIDKAITIYDLQKLAKKKVPRATYDYVEGGAQREISYQRSADAFTNLEFNVRVLRNISSIDTSTEVFGKNVDLPIIFAPTGYTRFMYHVGEPAVAAVAEANNLIYCLSTMGTTAPDELAAAVPGARRWFQLYMMQNREQSLSMINSAKENGFEALVITVDTPVSGHRPRDIRNGLTIPPRLGLKTIAYVIAKPRWWINLLTTKKLEFAAFRGWDKPLAELASHIFDSSMTFDDLAWVKSVWDGRIVIKGIQSVEDAVKCKEAGVDAIVLSNHGGRQLDRGSVPLEILPDVVAAVGNELDVYIDGAVMSGQDVYGAIARGAKGVFVGRAYLYGIMAGGQYGVQRVVDILKKEFINTMALCGVKNLNEARALGAKIRSCRPHNS</sequence>
<reference evidence="7" key="1">
    <citation type="submission" date="2020-05" db="EMBL/GenBank/DDBJ databases">
        <authorList>
            <person name="Chiriac C."/>
            <person name="Salcher M."/>
            <person name="Ghai R."/>
            <person name="Kavagutti S V."/>
        </authorList>
    </citation>
    <scope>NUCLEOTIDE SEQUENCE</scope>
</reference>
<dbReference type="GO" id="GO:0010181">
    <property type="term" value="F:FMN binding"/>
    <property type="evidence" value="ECO:0007669"/>
    <property type="project" value="InterPro"/>
</dbReference>
<dbReference type="PANTHER" id="PTHR10578">
    <property type="entry name" value="S -2-HYDROXY-ACID OXIDASE-RELATED"/>
    <property type="match status" value="1"/>
</dbReference>
<dbReference type="PIRSF" id="PIRSF000138">
    <property type="entry name" value="Al-hdrx_acd_dh"/>
    <property type="match status" value="1"/>
</dbReference>
<protein>
    <submittedName>
        <fullName evidence="7">Unannotated protein</fullName>
    </submittedName>
</protein>
<feature type="domain" description="FMN hydroxy acid dehydrogenase" evidence="6">
    <location>
        <begin position="32"/>
        <end position="409"/>
    </location>
</feature>
<evidence type="ECO:0000256" key="1">
    <source>
        <dbReference type="ARBA" id="ARBA00001917"/>
    </source>
</evidence>
<comment type="cofactor">
    <cofactor evidence="1">
        <name>FMN</name>
        <dbReference type="ChEBI" id="CHEBI:58210"/>
    </cofactor>
</comment>
<comment type="similarity">
    <text evidence="5">Belongs to the FMN-dependent alpha-hydroxy acid dehydrogenase family.</text>
</comment>
<dbReference type="FunFam" id="3.20.20.70:FF:000029">
    <property type="entry name" value="L-lactate dehydrogenase"/>
    <property type="match status" value="1"/>
</dbReference>
<proteinExistence type="inferred from homology"/>
<accession>A0A6J6C809</accession>
<dbReference type="SUPFAM" id="SSF51395">
    <property type="entry name" value="FMN-linked oxidoreductases"/>
    <property type="match status" value="1"/>
</dbReference>
<dbReference type="CDD" id="cd02809">
    <property type="entry name" value="alpha_hydroxyacid_oxid_FMN"/>
    <property type="match status" value="1"/>
</dbReference>
<keyword evidence="3" id="KW-0288">FMN</keyword>
<dbReference type="PROSITE" id="PS51349">
    <property type="entry name" value="FMN_HYDROXY_ACID_DH_2"/>
    <property type="match status" value="1"/>
</dbReference>
<dbReference type="InterPro" id="IPR037396">
    <property type="entry name" value="FMN_HAD"/>
</dbReference>